<name>A0A0P6J150_AEDAE</name>
<dbReference type="AlphaFoldDB" id="A0A0P6J150"/>
<dbReference type="EMBL" id="GDUN01000208">
    <property type="protein sequence ID" value="JAN95711.1"/>
    <property type="molecule type" value="mRNA"/>
</dbReference>
<evidence type="ECO:0000256" key="1">
    <source>
        <dbReference type="SAM" id="MobiDB-lite"/>
    </source>
</evidence>
<evidence type="ECO:0000313" key="3">
    <source>
        <dbReference type="EMBL" id="JAN95711.1"/>
    </source>
</evidence>
<feature type="signal peptide" evidence="2">
    <location>
        <begin position="1"/>
        <end position="16"/>
    </location>
</feature>
<dbReference type="VEuPathDB" id="VectorBase:AAEL001390"/>
<keyword evidence="2" id="KW-0732">Signal</keyword>
<feature type="compositionally biased region" description="Low complexity" evidence="1">
    <location>
        <begin position="32"/>
        <end position="65"/>
    </location>
</feature>
<feature type="chain" id="PRO_5006128463" evidence="2">
    <location>
        <begin position="17"/>
        <end position="114"/>
    </location>
</feature>
<proteinExistence type="evidence at transcript level"/>
<protein>
    <submittedName>
        <fullName evidence="3">Putative conserved secreted protein</fullName>
    </submittedName>
</protein>
<reference evidence="3" key="1">
    <citation type="journal article" date="2016" name="PLoS ONE">
        <title>A Deep Insight into the Sialome of Male and Female Aedes aegypti Mosquitoes.</title>
        <authorList>
            <person name="Ribeiro J.M."/>
            <person name="Martin-Martin I."/>
            <person name="Arca B."/>
            <person name="Calvo E."/>
        </authorList>
    </citation>
    <scope>NUCLEOTIDE SEQUENCE</scope>
    <source>
        <strain evidence="3">Liverpool</strain>
        <tissue evidence="3">Salivary glands</tissue>
    </source>
</reference>
<feature type="region of interest" description="Disordered" evidence="1">
    <location>
        <begin position="21"/>
        <end position="92"/>
    </location>
</feature>
<organism evidence="3">
    <name type="scientific">Aedes aegypti</name>
    <name type="common">Yellowfever mosquito</name>
    <name type="synonym">Culex aegypti</name>
    <dbReference type="NCBI Taxonomy" id="7159"/>
    <lineage>
        <taxon>Eukaryota</taxon>
        <taxon>Metazoa</taxon>
        <taxon>Ecdysozoa</taxon>
        <taxon>Arthropoda</taxon>
        <taxon>Hexapoda</taxon>
        <taxon>Insecta</taxon>
        <taxon>Pterygota</taxon>
        <taxon>Neoptera</taxon>
        <taxon>Endopterygota</taxon>
        <taxon>Diptera</taxon>
        <taxon>Nematocera</taxon>
        <taxon>Culicoidea</taxon>
        <taxon>Culicidae</taxon>
        <taxon>Culicinae</taxon>
        <taxon>Aedini</taxon>
        <taxon>Aedes</taxon>
        <taxon>Stegomyia</taxon>
    </lineage>
</organism>
<sequence length="114" mass="12596">MFKLILISALIAAAFCMPADKEKSEQLTPSETSWNSAWANPANPANPNAAAWGGNTWNRWNNPNADPRWNRWGAEPWNRQWGGANTAGWNQWNRAGAWPGAAAAPIAARGWNPW</sequence>
<evidence type="ECO:0000256" key="2">
    <source>
        <dbReference type="SAM" id="SignalP"/>
    </source>
</evidence>
<accession>A0A0P6J150</accession>